<evidence type="ECO:0000313" key="2">
    <source>
        <dbReference type="Proteomes" id="UP000032101"/>
    </source>
</evidence>
<name>A0A0D0MQD7_PSEFL</name>
<dbReference type="RefSeq" id="WP_042731558.1">
    <property type="nucleotide sequence ID" value="NZ_JXNZ01000217.1"/>
</dbReference>
<gene>
    <name evidence="1" type="ORF">RL74_20145</name>
</gene>
<reference evidence="1 2" key="1">
    <citation type="submission" date="2015-01" db="EMBL/GenBank/DDBJ databases">
        <title>Draft Genome Sequence of the Biocontrol and Plant Growth-Promoting Rhizobacteria (PGPR) Pseudomonas fluorescens UM270.</title>
        <authorList>
            <person name="Hernandez-Salmeron J.E."/>
            <person name="Santoyo G."/>
            <person name="Moreno-Hagelsieb G."/>
            <person name="Hernandez-Leon R."/>
        </authorList>
    </citation>
    <scope>NUCLEOTIDE SEQUENCE [LARGE SCALE GENOMIC DNA]</scope>
    <source>
        <strain evidence="1 2">UM270</strain>
    </source>
</reference>
<dbReference type="PATRIC" id="fig|294.124.peg.4149"/>
<sequence length="124" mass="13227">MNIITLTLQLPDGYQLPEAGRAEISVRNAAGEQISASGGQGSNVASQVPAARQPWQYRFLLDPKVTPVGEALSVKVQMYLGETALFLDAEQTFTWDGSNQHVDIPLNLTPGSLAETVQAPAFGS</sequence>
<dbReference type="AlphaFoldDB" id="A0A0D0MQD7"/>
<evidence type="ECO:0000313" key="1">
    <source>
        <dbReference type="EMBL" id="KIQ57590.1"/>
    </source>
</evidence>
<organism evidence="1 2">
    <name type="scientific">Pseudomonas fluorescens</name>
    <dbReference type="NCBI Taxonomy" id="294"/>
    <lineage>
        <taxon>Bacteria</taxon>
        <taxon>Pseudomonadati</taxon>
        <taxon>Pseudomonadota</taxon>
        <taxon>Gammaproteobacteria</taxon>
        <taxon>Pseudomonadales</taxon>
        <taxon>Pseudomonadaceae</taxon>
        <taxon>Pseudomonas</taxon>
    </lineage>
</organism>
<dbReference type="OrthoDB" id="6987382at2"/>
<accession>A0A0D0MQD7</accession>
<protein>
    <submittedName>
        <fullName evidence="1">Uncharacterized protein</fullName>
    </submittedName>
</protein>
<proteinExistence type="predicted"/>
<comment type="caution">
    <text evidence="1">The sequence shown here is derived from an EMBL/GenBank/DDBJ whole genome shotgun (WGS) entry which is preliminary data.</text>
</comment>
<dbReference type="EMBL" id="JXNZ01000217">
    <property type="protein sequence ID" value="KIQ57590.1"/>
    <property type="molecule type" value="Genomic_DNA"/>
</dbReference>
<dbReference type="Proteomes" id="UP000032101">
    <property type="component" value="Unassembled WGS sequence"/>
</dbReference>